<dbReference type="OrthoDB" id="4704294at2"/>
<dbReference type="Pfam" id="PF02627">
    <property type="entry name" value="CMD"/>
    <property type="match status" value="1"/>
</dbReference>
<dbReference type="InterPro" id="IPR003779">
    <property type="entry name" value="CMD-like"/>
</dbReference>
<dbReference type="EMBL" id="WBMR01000196">
    <property type="protein sequence ID" value="KAB2366236.1"/>
    <property type="molecule type" value="Genomic_DNA"/>
</dbReference>
<dbReference type="Gene3D" id="1.20.1290.10">
    <property type="entry name" value="AhpD-like"/>
    <property type="match status" value="1"/>
</dbReference>
<dbReference type="GO" id="GO:0051920">
    <property type="term" value="F:peroxiredoxin activity"/>
    <property type="evidence" value="ECO:0007669"/>
    <property type="project" value="InterPro"/>
</dbReference>
<dbReference type="PANTHER" id="PTHR34846">
    <property type="entry name" value="4-CARBOXYMUCONOLACTONE DECARBOXYLASE FAMILY PROTEIN (AFU_ORTHOLOGUE AFUA_6G11590)"/>
    <property type="match status" value="1"/>
</dbReference>
<dbReference type="Proteomes" id="UP000483004">
    <property type="component" value="Unassembled WGS sequence"/>
</dbReference>
<gene>
    <name evidence="2" type="ORF">F9B16_39705</name>
</gene>
<reference evidence="2 3" key="1">
    <citation type="submission" date="2019-09" db="EMBL/GenBank/DDBJ databases">
        <title>Actinomadura physcomitrii sp. nov., a novel actinomycete isolated from moss [Physcomitrium sphaericum (Ludw) Fuernr].</title>
        <authorList>
            <person name="Liu C."/>
            <person name="Zhuang X."/>
        </authorList>
    </citation>
    <scope>NUCLEOTIDE SEQUENCE [LARGE SCALE GENOMIC DNA]</scope>
    <source>
        <strain evidence="2 3">CYP1-1B</strain>
    </source>
</reference>
<dbReference type="PANTHER" id="PTHR34846:SF5">
    <property type="entry name" value="CARBOXYMUCONOLACTONE DECARBOXYLASE-LIKE DOMAIN-CONTAINING PROTEIN"/>
    <property type="match status" value="1"/>
</dbReference>
<evidence type="ECO:0000313" key="3">
    <source>
        <dbReference type="Proteomes" id="UP000483004"/>
    </source>
</evidence>
<accession>A0A6L3VNW9</accession>
<evidence type="ECO:0000259" key="1">
    <source>
        <dbReference type="Pfam" id="PF02627"/>
    </source>
</evidence>
<dbReference type="RefSeq" id="WP_151545414.1">
    <property type="nucleotide sequence ID" value="NZ_WBMR01000196.1"/>
</dbReference>
<feature type="domain" description="Carboxymuconolactone decarboxylase-like" evidence="1">
    <location>
        <begin position="45"/>
        <end position="115"/>
    </location>
</feature>
<dbReference type="AlphaFoldDB" id="A0A6L3VNW9"/>
<dbReference type="SUPFAM" id="SSF69118">
    <property type="entry name" value="AhpD-like"/>
    <property type="match status" value="1"/>
</dbReference>
<protein>
    <submittedName>
        <fullName evidence="2">Carboxymuconolactone decarboxylase family protein</fullName>
    </submittedName>
</protein>
<comment type="caution">
    <text evidence="2">The sequence shown here is derived from an EMBL/GenBank/DDBJ whole genome shotgun (WGS) entry which is preliminary data.</text>
</comment>
<keyword evidence="3" id="KW-1185">Reference proteome</keyword>
<organism evidence="2 3">
    <name type="scientific">Actinomadura montaniterrae</name>
    <dbReference type="NCBI Taxonomy" id="1803903"/>
    <lineage>
        <taxon>Bacteria</taxon>
        <taxon>Bacillati</taxon>
        <taxon>Actinomycetota</taxon>
        <taxon>Actinomycetes</taxon>
        <taxon>Streptosporangiales</taxon>
        <taxon>Thermomonosporaceae</taxon>
        <taxon>Actinomadura</taxon>
    </lineage>
</organism>
<sequence>MCADIPGNRVPRVAPLPEAEWDDTLRAATASIGPLNVLTTLGRHPKLFRSWIGLGTALLMKGLLSDRDRELAIMRTAYLRDCAYEWGHHRRLALAAGLTETEVAALRLPLDDHGWADDDLMVLTAADELNERSTLTDATWTALSARFDERELIELVMLVGHYHMVAFALNALRVQDEDVQDGEGH</sequence>
<proteinExistence type="predicted"/>
<evidence type="ECO:0000313" key="2">
    <source>
        <dbReference type="EMBL" id="KAB2366236.1"/>
    </source>
</evidence>
<dbReference type="InterPro" id="IPR029032">
    <property type="entry name" value="AhpD-like"/>
</dbReference>
<name>A0A6L3VNW9_9ACTN</name>